<evidence type="ECO:0000313" key="1">
    <source>
        <dbReference type="EMBL" id="SEF42470.1"/>
    </source>
</evidence>
<sequence length="65" mass="7433">MAAPQELIQIEATPEAADNGLTYQYQVVINHQDTPAISLDALRELRRQCDLMIHLGEENERTRQN</sequence>
<dbReference type="RefSeq" id="WP_103914968.1">
    <property type="nucleotide sequence ID" value="NZ_FNUV01000001.1"/>
</dbReference>
<dbReference type="Proteomes" id="UP000236735">
    <property type="component" value="Unassembled WGS sequence"/>
</dbReference>
<dbReference type="AlphaFoldDB" id="A0A1H5RW40"/>
<evidence type="ECO:0000313" key="2">
    <source>
        <dbReference type="Proteomes" id="UP000236735"/>
    </source>
</evidence>
<name>A0A1H5RW40_XYLRU</name>
<reference evidence="1 2" key="1">
    <citation type="submission" date="2016-10" db="EMBL/GenBank/DDBJ databases">
        <authorList>
            <person name="de Groot N.N."/>
        </authorList>
    </citation>
    <scope>NUCLEOTIDE SEQUENCE [LARGE SCALE GENOMIC DNA]</scope>
    <source>
        <strain evidence="1 2">AR32</strain>
    </source>
</reference>
<gene>
    <name evidence="1" type="ORF">SAMN05216354_0366</name>
</gene>
<protein>
    <submittedName>
        <fullName evidence="1">Uncharacterized protein</fullName>
    </submittedName>
</protein>
<accession>A0A1H5RW40</accession>
<dbReference type="EMBL" id="FNUV01000001">
    <property type="protein sequence ID" value="SEF42470.1"/>
    <property type="molecule type" value="Genomic_DNA"/>
</dbReference>
<proteinExistence type="predicted"/>
<organism evidence="1 2">
    <name type="scientific">Xylanibacter ruminicola</name>
    <name type="common">Prevotella ruminicola</name>
    <dbReference type="NCBI Taxonomy" id="839"/>
    <lineage>
        <taxon>Bacteria</taxon>
        <taxon>Pseudomonadati</taxon>
        <taxon>Bacteroidota</taxon>
        <taxon>Bacteroidia</taxon>
        <taxon>Bacteroidales</taxon>
        <taxon>Prevotellaceae</taxon>
        <taxon>Xylanibacter</taxon>
    </lineage>
</organism>